<dbReference type="Proteomes" id="UP001642484">
    <property type="component" value="Unassembled WGS sequence"/>
</dbReference>
<sequence>MILQALRPLRSHPSPWTCCLGPGGLSLDVQSSRGIPSGVFAAGWSQFQRRSQALAHRQDTIDYLNLAELNTFCTRMKMHIQYDIFDWATKPVRFVFSQEKSYTSHAQQLGSYTDKALGGFA</sequence>
<evidence type="ECO:0000313" key="1">
    <source>
        <dbReference type="EMBL" id="CAK9031080.1"/>
    </source>
</evidence>
<name>A0ABP0KY31_9DINO</name>
<organism evidence="2 3">
    <name type="scientific">Durusdinium trenchii</name>
    <dbReference type="NCBI Taxonomy" id="1381693"/>
    <lineage>
        <taxon>Eukaryota</taxon>
        <taxon>Sar</taxon>
        <taxon>Alveolata</taxon>
        <taxon>Dinophyceae</taxon>
        <taxon>Suessiales</taxon>
        <taxon>Symbiodiniaceae</taxon>
        <taxon>Durusdinium</taxon>
    </lineage>
</organism>
<dbReference type="EMBL" id="CAXAMN010010213">
    <property type="protein sequence ID" value="CAK9031115.1"/>
    <property type="molecule type" value="Genomic_DNA"/>
</dbReference>
<protein>
    <submittedName>
        <fullName evidence="2">Uncharacterized protein</fullName>
    </submittedName>
</protein>
<accession>A0ABP0KY31</accession>
<dbReference type="EMBL" id="CAXAMN010010202">
    <property type="protein sequence ID" value="CAK9031080.1"/>
    <property type="molecule type" value="Genomic_DNA"/>
</dbReference>
<evidence type="ECO:0000313" key="3">
    <source>
        <dbReference type="Proteomes" id="UP001642484"/>
    </source>
</evidence>
<reference evidence="2 3" key="1">
    <citation type="submission" date="2024-02" db="EMBL/GenBank/DDBJ databases">
        <authorList>
            <person name="Chen Y."/>
            <person name="Shah S."/>
            <person name="Dougan E. K."/>
            <person name="Thang M."/>
            <person name="Chan C."/>
        </authorList>
    </citation>
    <scope>NUCLEOTIDE SEQUENCE [LARGE SCALE GENOMIC DNA]</scope>
</reference>
<evidence type="ECO:0000313" key="2">
    <source>
        <dbReference type="EMBL" id="CAK9031115.1"/>
    </source>
</evidence>
<gene>
    <name evidence="1" type="ORF">CCMP2556_LOCUS18146</name>
    <name evidence="2" type="ORF">CCMP2556_LOCUS18161</name>
</gene>
<comment type="caution">
    <text evidence="2">The sequence shown here is derived from an EMBL/GenBank/DDBJ whole genome shotgun (WGS) entry which is preliminary data.</text>
</comment>
<keyword evidence="3" id="KW-1185">Reference proteome</keyword>
<proteinExistence type="predicted"/>